<dbReference type="RefSeq" id="WP_163978570.1">
    <property type="nucleotide sequence ID" value="NZ_JABFOR010000006.1"/>
</dbReference>
<gene>
    <name evidence="10" type="ORF">HMI46_07370</name>
</gene>
<dbReference type="InterPro" id="IPR051161">
    <property type="entry name" value="Mannose-6P_isomerase_type2"/>
</dbReference>
<keyword evidence="3 10" id="KW-0808">Transferase</keyword>
<feature type="domain" description="MannoseP isomerase/GMP-like beta-helix" evidence="9">
    <location>
        <begin position="301"/>
        <end position="352"/>
    </location>
</feature>
<evidence type="ECO:0000259" key="9">
    <source>
        <dbReference type="Pfam" id="PF22640"/>
    </source>
</evidence>
<dbReference type="Pfam" id="PF00483">
    <property type="entry name" value="NTP_transferase"/>
    <property type="match status" value="1"/>
</dbReference>
<evidence type="ECO:0000256" key="1">
    <source>
        <dbReference type="ARBA" id="ARBA00006115"/>
    </source>
</evidence>
<dbReference type="InterPro" id="IPR054566">
    <property type="entry name" value="ManC/GMP-like_b-helix"/>
</dbReference>
<evidence type="ECO:0000256" key="3">
    <source>
        <dbReference type="ARBA" id="ARBA00022679"/>
    </source>
</evidence>
<evidence type="ECO:0000256" key="2">
    <source>
        <dbReference type="ARBA" id="ARBA00012387"/>
    </source>
</evidence>
<dbReference type="PANTHER" id="PTHR46390:SF1">
    <property type="entry name" value="MANNOSE-1-PHOSPHATE GUANYLYLTRANSFERASE"/>
    <property type="match status" value="1"/>
</dbReference>
<dbReference type="Gene3D" id="3.90.550.10">
    <property type="entry name" value="Spore Coat Polysaccharide Biosynthesis Protein SpsA, Chain A"/>
    <property type="match status" value="1"/>
</dbReference>
<dbReference type="EC" id="2.7.7.13" evidence="2"/>
<evidence type="ECO:0000313" key="10">
    <source>
        <dbReference type="EMBL" id="NOJ70368.1"/>
    </source>
</evidence>
<comment type="similarity">
    <text evidence="1">Belongs to the mannose-6-phosphate isomerase type 2 family.</text>
</comment>
<sequence>MAGGKGTRFWPFSRSDCPKQFLPILHRQSMLADTLQRVQQYLPIKHIYIVSLEEYVPIIREQLPDFPANNIIIEPMARDTAACIGLSALHMLKSDEDPVLITLPSDHYIADSDAFHDALQRAVHRAAQEACVVTLGVKPTRPETGYGYIRIRPESMDATSADILEPIVGQIVPVEKFIEKPDFPIAQKIFSDGLHYWNTGTFVWKASTIMHLINLHLPDLHHSLLDMRDCLNNGGVPSGRLRQQYSKLDKQSIDYGVIEKCESIYMIPVHYGWDDLGNWNALERIHTPNEHHNIIQGLHQGLDTNRCTIYGATKQLISTIGIEDLVIVATDDVLLVCHKDRTQDIKKVVQQLNEQGSHTFL</sequence>
<dbReference type="GO" id="GO:0009298">
    <property type="term" value="P:GDP-mannose biosynthetic process"/>
    <property type="evidence" value="ECO:0007669"/>
    <property type="project" value="TreeGrafter"/>
</dbReference>
<dbReference type="CDD" id="cd02509">
    <property type="entry name" value="GDP-M1P_Guanylyltransferase"/>
    <property type="match status" value="1"/>
</dbReference>
<dbReference type="Proteomes" id="UP000552038">
    <property type="component" value="Unassembled WGS sequence"/>
</dbReference>
<dbReference type="InterPro" id="IPR049577">
    <property type="entry name" value="GMPP_N"/>
</dbReference>
<feature type="domain" description="Nucleotidyl transferase" evidence="8">
    <location>
        <begin position="1"/>
        <end position="286"/>
    </location>
</feature>
<protein>
    <recommendedName>
        <fullName evidence="2">mannose-1-phosphate guanylyltransferase</fullName>
        <ecNumber evidence="2">2.7.7.13</ecNumber>
    </recommendedName>
</protein>
<reference evidence="10 11" key="1">
    <citation type="submission" date="2020-05" db="EMBL/GenBank/DDBJ databases">
        <title>Whole genome sequencing and identification of novel metabolites from Paenibacillus alvei strain JR949.</title>
        <authorList>
            <person name="Rajendhran J."/>
            <person name="Sree Pranav P."/>
            <person name="Mahalakshmi B."/>
            <person name="Karthikeyan R."/>
        </authorList>
    </citation>
    <scope>NUCLEOTIDE SEQUENCE [LARGE SCALE GENOMIC DNA]</scope>
    <source>
        <strain evidence="10 11">JR949</strain>
    </source>
</reference>
<evidence type="ECO:0000313" key="11">
    <source>
        <dbReference type="Proteomes" id="UP000552038"/>
    </source>
</evidence>
<evidence type="ECO:0000256" key="7">
    <source>
        <dbReference type="ARBA" id="ARBA00047343"/>
    </source>
</evidence>
<evidence type="ECO:0000256" key="6">
    <source>
        <dbReference type="ARBA" id="ARBA00023134"/>
    </source>
</evidence>
<dbReference type="PANTHER" id="PTHR46390">
    <property type="entry name" value="MANNOSE-1-PHOSPHATE GUANYLYLTRANSFERASE"/>
    <property type="match status" value="1"/>
</dbReference>
<evidence type="ECO:0000256" key="4">
    <source>
        <dbReference type="ARBA" id="ARBA00022695"/>
    </source>
</evidence>
<dbReference type="FunFam" id="3.90.550.10:FF:000046">
    <property type="entry name" value="Mannose-1-phosphate guanylyltransferase (GDP)"/>
    <property type="match status" value="1"/>
</dbReference>
<dbReference type="EMBL" id="JABFOR010000006">
    <property type="protein sequence ID" value="NOJ70368.1"/>
    <property type="molecule type" value="Genomic_DNA"/>
</dbReference>
<organism evidence="10 11">
    <name type="scientific">Paenibacillus alvei</name>
    <name type="common">Bacillus alvei</name>
    <dbReference type="NCBI Taxonomy" id="44250"/>
    <lineage>
        <taxon>Bacteria</taxon>
        <taxon>Bacillati</taxon>
        <taxon>Bacillota</taxon>
        <taxon>Bacilli</taxon>
        <taxon>Bacillales</taxon>
        <taxon>Paenibacillaceae</taxon>
        <taxon>Paenibacillus</taxon>
    </lineage>
</organism>
<dbReference type="GO" id="GO:0004475">
    <property type="term" value="F:mannose-1-phosphate guanylyltransferase (GTP) activity"/>
    <property type="evidence" value="ECO:0007669"/>
    <property type="project" value="UniProtKB-EC"/>
</dbReference>
<dbReference type="AlphaFoldDB" id="A0AAP6ZUE6"/>
<accession>A0AAP6ZUE6</accession>
<dbReference type="InterPro" id="IPR029044">
    <property type="entry name" value="Nucleotide-diphossugar_trans"/>
</dbReference>
<dbReference type="GO" id="GO:0005525">
    <property type="term" value="F:GTP binding"/>
    <property type="evidence" value="ECO:0007669"/>
    <property type="project" value="UniProtKB-KW"/>
</dbReference>
<evidence type="ECO:0000259" key="8">
    <source>
        <dbReference type="Pfam" id="PF00483"/>
    </source>
</evidence>
<dbReference type="InterPro" id="IPR005835">
    <property type="entry name" value="NTP_transferase_dom"/>
</dbReference>
<comment type="caution">
    <text evidence="10">The sequence shown here is derived from an EMBL/GenBank/DDBJ whole genome shotgun (WGS) entry which is preliminary data.</text>
</comment>
<keyword evidence="6" id="KW-0342">GTP-binding</keyword>
<keyword evidence="5" id="KW-0547">Nucleotide-binding</keyword>
<name>A0AAP6ZUE6_PAEAL</name>
<keyword evidence="4" id="KW-0548">Nucleotidyltransferase</keyword>
<comment type="catalytic activity">
    <reaction evidence="7">
        <text>alpha-D-mannose 1-phosphate + GTP + H(+) = GDP-alpha-D-mannose + diphosphate</text>
        <dbReference type="Rhea" id="RHEA:15229"/>
        <dbReference type="ChEBI" id="CHEBI:15378"/>
        <dbReference type="ChEBI" id="CHEBI:33019"/>
        <dbReference type="ChEBI" id="CHEBI:37565"/>
        <dbReference type="ChEBI" id="CHEBI:57527"/>
        <dbReference type="ChEBI" id="CHEBI:58409"/>
        <dbReference type="EC" id="2.7.7.13"/>
    </reaction>
</comment>
<dbReference type="Pfam" id="PF22640">
    <property type="entry name" value="ManC_GMP_beta-helix"/>
    <property type="match status" value="1"/>
</dbReference>
<evidence type="ECO:0000256" key="5">
    <source>
        <dbReference type="ARBA" id="ARBA00022741"/>
    </source>
</evidence>
<dbReference type="SUPFAM" id="SSF53448">
    <property type="entry name" value="Nucleotide-diphospho-sugar transferases"/>
    <property type="match status" value="1"/>
</dbReference>
<dbReference type="SUPFAM" id="SSF159283">
    <property type="entry name" value="Guanosine diphospho-D-mannose pyrophosphorylase/mannose-6-phosphate isomerase linker domain"/>
    <property type="match status" value="1"/>
</dbReference>
<proteinExistence type="inferred from homology"/>